<keyword evidence="3" id="KW-1185">Reference proteome</keyword>
<protein>
    <submittedName>
        <fullName evidence="2">Uncharacterized protein</fullName>
    </submittedName>
</protein>
<dbReference type="Proteomes" id="UP000199036">
    <property type="component" value="Unassembled WGS sequence"/>
</dbReference>
<keyword evidence="1" id="KW-0812">Transmembrane</keyword>
<name>A0A1I4YDN2_9FLAO</name>
<keyword evidence="1" id="KW-1133">Transmembrane helix</keyword>
<reference evidence="3" key="1">
    <citation type="submission" date="2016-10" db="EMBL/GenBank/DDBJ databases">
        <authorList>
            <person name="Varghese N."/>
            <person name="Submissions S."/>
        </authorList>
    </citation>
    <scope>NUCLEOTIDE SEQUENCE [LARGE SCALE GENOMIC DNA]</scope>
    <source>
        <strain evidence="3">DS-12</strain>
    </source>
</reference>
<proteinExistence type="predicted"/>
<sequence>MNKATKILLIQFMCFAGIFLAARFLIVHFALLTGLWIPIVSGIAAIVLAPQFKVFKIDGKDTVFIAWLFSKNGKPVNWL</sequence>
<dbReference type="RefSeq" id="WP_091519816.1">
    <property type="nucleotide sequence ID" value="NZ_FOVI01000004.1"/>
</dbReference>
<evidence type="ECO:0000313" key="2">
    <source>
        <dbReference type="EMBL" id="SFN35699.1"/>
    </source>
</evidence>
<evidence type="ECO:0000313" key="3">
    <source>
        <dbReference type="Proteomes" id="UP000199036"/>
    </source>
</evidence>
<dbReference type="STRING" id="913024.SAMN05421741_104107"/>
<evidence type="ECO:0000256" key="1">
    <source>
        <dbReference type="SAM" id="Phobius"/>
    </source>
</evidence>
<organism evidence="2 3">
    <name type="scientific">Paenimyroides ummariense</name>
    <dbReference type="NCBI Taxonomy" id="913024"/>
    <lineage>
        <taxon>Bacteria</taxon>
        <taxon>Pseudomonadati</taxon>
        <taxon>Bacteroidota</taxon>
        <taxon>Flavobacteriia</taxon>
        <taxon>Flavobacteriales</taxon>
        <taxon>Flavobacteriaceae</taxon>
        <taxon>Paenimyroides</taxon>
    </lineage>
</organism>
<accession>A0A1I4YDN2</accession>
<dbReference type="AlphaFoldDB" id="A0A1I4YDN2"/>
<feature type="transmembrane region" description="Helical" evidence="1">
    <location>
        <begin position="7"/>
        <end position="26"/>
    </location>
</feature>
<keyword evidence="1" id="KW-0472">Membrane</keyword>
<dbReference type="OrthoDB" id="1179771at2"/>
<feature type="transmembrane region" description="Helical" evidence="1">
    <location>
        <begin position="32"/>
        <end position="50"/>
    </location>
</feature>
<dbReference type="EMBL" id="FOVI01000004">
    <property type="protein sequence ID" value="SFN35699.1"/>
    <property type="molecule type" value="Genomic_DNA"/>
</dbReference>
<gene>
    <name evidence="2" type="ORF">SAMN05421741_104107</name>
</gene>